<sequence>MPSFASLVHCLRSNTTETPDTVNFTTVKKAQKYIGEFQGKEVRVSAQAFEDLKVAQKVIWQTKQLLPYGAGNLTPEVFASRGESYLRANYGLAKAPQHGGLAESSVRVQAGNCSGHAEVSYKLLAASETDRPVARVSSSMVDHAFCMIGDPRDPTQEAVIVDAWPTFPGAFRLEDGKQSIMGEAPTVVSWTRAGPKPALSLDIEELKPVLFEEIQGFFKSLDVPSVPGKKLENFIVEQNSRSKFMFSSLSTMENPATTYVTDWTSETVQADEIPGKYFHEKFEGLKAGKKHGF</sequence>
<keyword evidence="2" id="KW-1185">Reference proteome</keyword>
<proteinExistence type="predicted"/>
<name>A0A1I4F2V3_9HYPH</name>
<evidence type="ECO:0000313" key="1">
    <source>
        <dbReference type="EMBL" id="SFL12312.1"/>
    </source>
</evidence>
<gene>
    <name evidence="1" type="ORF">SAMN04488518_11756</name>
</gene>
<dbReference type="Proteomes" id="UP000199598">
    <property type="component" value="Unassembled WGS sequence"/>
</dbReference>
<protein>
    <submittedName>
        <fullName evidence="1">Uncharacterized protein</fullName>
    </submittedName>
</protein>
<evidence type="ECO:0000313" key="2">
    <source>
        <dbReference type="Proteomes" id="UP000199598"/>
    </source>
</evidence>
<accession>A0A1I4F2V3</accession>
<dbReference type="EMBL" id="FOSK01000017">
    <property type="protein sequence ID" value="SFL12312.1"/>
    <property type="molecule type" value="Genomic_DNA"/>
</dbReference>
<dbReference type="RefSeq" id="WP_093523595.1">
    <property type="nucleotide sequence ID" value="NZ_FOSK01000017.1"/>
</dbReference>
<comment type="caution">
    <text evidence="1">The sequence shown here is derived from an EMBL/GenBank/DDBJ whole genome shotgun (WGS) entry which is preliminary data.</text>
</comment>
<reference evidence="1 2" key="1">
    <citation type="submission" date="2016-10" db="EMBL/GenBank/DDBJ databases">
        <authorList>
            <person name="Varghese N."/>
            <person name="Submissions S."/>
        </authorList>
    </citation>
    <scope>NUCLEOTIDE SEQUENCE [LARGE SCALE GENOMIC DNA]</scope>
    <source>
        <strain evidence="1 2">DSM 16392</strain>
    </source>
</reference>
<organism evidence="1 2">
    <name type="scientific">Pseudovibrio ascidiaceicola</name>
    <dbReference type="NCBI Taxonomy" id="285279"/>
    <lineage>
        <taxon>Bacteria</taxon>
        <taxon>Pseudomonadati</taxon>
        <taxon>Pseudomonadota</taxon>
        <taxon>Alphaproteobacteria</taxon>
        <taxon>Hyphomicrobiales</taxon>
        <taxon>Stappiaceae</taxon>
        <taxon>Pseudovibrio</taxon>
    </lineage>
</organism>